<dbReference type="PANTHER" id="PTHR48067">
    <property type="entry name" value="GPI-ANCHOR TRANSAMIDASE"/>
    <property type="match status" value="1"/>
</dbReference>
<evidence type="ECO:0000256" key="4">
    <source>
        <dbReference type="ARBA" id="ARBA00022729"/>
    </source>
</evidence>
<gene>
    <name evidence="5" type="ORF">TRAPUB_6876</name>
</gene>
<dbReference type="GO" id="GO:0006506">
    <property type="term" value="P:GPI anchor biosynthetic process"/>
    <property type="evidence" value="ECO:0007669"/>
    <property type="project" value="UniProtKB-UniPathway"/>
</dbReference>
<keyword evidence="6" id="KW-1185">Reference proteome</keyword>
<keyword evidence="4" id="KW-0732">Signal</keyword>
<dbReference type="EMBL" id="MNAD01001660">
    <property type="protein sequence ID" value="OJT02612.1"/>
    <property type="molecule type" value="Genomic_DNA"/>
</dbReference>
<protein>
    <submittedName>
        <fullName evidence="5">GPI-anchor transamidase</fullName>
    </submittedName>
</protein>
<dbReference type="PRINTS" id="PR00776">
    <property type="entry name" value="HEMOGLOBNASE"/>
</dbReference>
<dbReference type="UniPathway" id="UPA00196"/>
<dbReference type="GO" id="GO:0042765">
    <property type="term" value="C:GPI-anchor transamidase complex"/>
    <property type="evidence" value="ECO:0007669"/>
    <property type="project" value="InterPro"/>
</dbReference>
<evidence type="ECO:0000313" key="6">
    <source>
        <dbReference type="Proteomes" id="UP000184267"/>
    </source>
</evidence>
<dbReference type="Proteomes" id="UP000184267">
    <property type="component" value="Unassembled WGS sequence"/>
</dbReference>
<organism evidence="5 6">
    <name type="scientific">Trametes pubescens</name>
    <name type="common">White-rot fungus</name>
    <dbReference type="NCBI Taxonomy" id="154538"/>
    <lineage>
        <taxon>Eukaryota</taxon>
        <taxon>Fungi</taxon>
        <taxon>Dikarya</taxon>
        <taxon>Basidiomycota</taxon>
        <taxon>Agaricomycotina</taxon>
        <taxon>Agaricomycetes</taxon>
        <taxon>Polyporales</taxon>
        <taxon>Polyporaceae</taxon>
        <taxon>Trametes</taxon>
    </lineage>
</organism>
<dbReference type="PANTHER" id="PTHR48067:SF1">
    <property type="entry name" value="GPI-ANCHOR TRANSAMIDASE"/>
    <property type="match status" value="1"/>
</dbReference>
<dbReference type="GO" id="GO:0006508">
    <property type="term" value="P:proteolysis"/>
    <property type="evidence" value="ECO:0007669"/>
    <property type="project" value="InterPro"/>
</dbReference>
<evidence type="ECO:0000256" key="3">
    <source>
        <dbReference type="ARBA" id="ARBA00022502"/>
    </source>
</evidence>
<keyword evidence="3" id="KW-0337">GPI-anchor biosynthesis</keyword>
<dbReference type="OrthoDB" id="192611at2759"/>
<evidence type="ECO:0000256" key="2">
    <source>
        <dbReference type="ARBA" id="ARBA00009941"/>
    </source>
</evidence>
<accession>A0A1M2V4U0</accession>
<comment type="caution">
    <text evidence="5">The sequence shown here is derived from an EMBL/GenBank/DDBJ whole genome shotgun (WGS) entry which is preliminary data.</text>
</comment>
<evidence type="ECO:0000256" key="1">
    <source>
        <dbReference type="ARBA" id="ARBA00004687"/>
    </source>
</evidence>
<sequence>MLADDAACNARNKFPGCVYSSSAKTLDLYGDNIEVDYRGYEVTVENFLRVLTGRVDPSVPRSKRLLTDDRSNVFIYMTGHGGNEFLKFQDNEEISAFDIADAVAQMWEKKRYNELFFMIDTCQANTMYSKFYSPNVLATGSSVIHENSYSYENDRDIGVAVIDTYTHYILEYMEGINKTSQATMQDLFDTYDPVKINSHPGVREDLFPRSLRNTLVTDFFGGVVQAEVLLPPVSNLDAPPPHIRAYTPSEADIISGASAADGLPETQVLRADGWRGPYYDGLSPVASVAAPQDRPIGEARLSLLKRKQELEKELRSVLTLLNAGVPIHTLPVELLAEIFKATQPELGREDGAAQPWLGYLLVCRYWFTVGATTPMLWNYLYAKPSLNYLRTCLARSKDVKIDVVVPDVPRMVPEVMFYILPHLHRVRSLMLGTVSAANSPHLKRFLQETMPALELFSAVLGIGMLHSNMIEFTPERFPKLVNVSVDGIYLVKTAAFRRLKVLQIYGQIELFPVMTTDTLTDLLRELTSIEELRIYHMICYRDDPAIPRPTPTARVILPSLRTLTLRNFGSPVTEHVLSVISIPPSSTVHIYALADIQPGGGVAPFSAGGTRSLLPADRTGLPILSSATEVFIDSTGASERGHVVKLSGPPTPAGRGCLKLVRELHLEEYLDHLRAHPLPPDLTDVCRDAPIQAMRIEVEAESCERVSWRDALAPFVALRELAVFGEEGRLRGQGFTDYGGGGPSAAPVFSGLDPDAAPVDTPVEARLVLPELRKLRVEGFSAMDGALLPTVMNFLERRRAALGRPKALEILSLKLGGQRRPQFSLQLREMYTQALSEYVDVLTFETWKSGR</sequence>
<dbReference type="Gene3D" id="3.40.50.1460">
    <property type="match status" value="1"/>
</dbReference>
<dbReference type="InterPro" id="IPR028361">
    <property type="entry name" value="GPI_transamidase"/>
</dbReference>
<dbReference type="AlphaFoldDB" id="A0A1M2V4U0"/>
<comment type="similarity">
    <text evidence="2">Belongs to the peptidase C13 family.</text>
</comment>
<name>A0A1M2V4U0_TRAPU</name>
<comment type="pathway">
    <text evidence="1">Glycolipid biosynthesis; glycosylphosphatidylinositol-anchor biosynthesis.</text>
</comment>
<dbReference type="STRING" id="154538.A0A1M2V4U0"/>
<dbReference type="GO" id="GO:0003923">
    <property type="term" value="F:GPI-anchor transamidase activity"/>
    <property type="evidence" value="ECO:0007669"/>
    <property type="project" value="InterPro"/>
</dbReference>
<dbReference type="Pfam" id="PF01650">
    <property type="entry name" value="Peptidase_C13"/>
    <property type="match status" value="1"/>
</dbReference>
<dbReference type="GO" id="GO:0016255">
    <property type="term" value="P:attachment of GPI anchor to protein"/>
    <property type="evidence" value="ECO:0007669"/>
    <property type="project" value="InterPro"/>
</dbReference>
<proteinExistence type="inferred from homology"/>
<evidence type="ECO:0000313" key="5">
    <source>
        <dbReference type="EMBL" id="OJT02612.1"/>
    </source>
</evidence>
<reference evidence="5 6" key="1">
    <citation type="submission" date="2016-10" db="EMBL/GenBank/DDBJ databases">
        <title>Genome sequence of the basidiomycete white-rot fungus Trametes pubescens.</title>
        <authorList>
            <person name="Makela M.R."/>
            <person name="Granchi Z."/>
            <person name="Peng M."/>
            <person name="De Vries R.P."/>
            <person name="Grigoriev I."/>
            <person name="Riley R."/>
            <person name="Hilden K."/>
        </authorList>
    </citation>
    <scope>NUCLEOTIDE SEQUENCE [LARGE SCALE GENOMIC DNA]</scope>
    <source>
        <strain evidence="5 6">FBCC735</strain>
    </source>
</reference>
<dbReference type="InterPro" id="IPR001096">
    <property type="entry name" value="Peptidase_C13"/>
</dbReference>